<keyword evidence="1" id="KW-0812">Transmembrane</keyword>
<accession>A0ABT4VZ48</accession>
<dbReference type="Proteomes" id="UP001528040">
    <property type="component" value="Unassembled WGS sequence"/>
</dbReference>
<evidence type="ECO:0000313" key="3">
    <source>
        <dbReference type="Proteomes" id="UP001528040"/>
    </source>
</evidence>
<name>A0ABT4VZ48_9RHOB</name>
<feature type="transmembrane region" description="Helical" evidence="1">
    <location>
        <begin position="55"/>
        <end position="73"/>
    </location>
</feature>
<proteinExistence type="predicted"/>
<sequence length="167" mass="19343">MPYEWIEAEGGNAPKFEIHLWPYRSLPRRGFVWVIGVASAAFTLPLLGLLGHSSLWLFLPILLGTIGILWYFIERSYRDGEILEVLKIWPDRMTLTRHGPRGAFAAWEANPYWVTVHRHETKGPVPDYITLEGDGREVEIGAFLSEEERPLLYKDLIRTMRDIRTSH</sequence>
<dbReference type="InterPro" id="IPR019253">
    <property type="entry name" value="DUF2244_TM"/>
</dbReference>
<keyword evidence="1" id="KW-1133">Transmembrane helix</keyword>
<dbReference type="EMBL" id="JAQIIO010000002">
    <property type="protein sequence ID" value="MDA5093533.1"/>
    <property type="molecule type" value="Genomic_DNA"/>
</dbReference>
<keyword evidence="3" id="KW-1185">Reference proteome</keyword>
<protein>
    <submittedName>
        <fullName evidence="2">DUF2244 domain-containing protein</fullName>
    </submittedName>
</protein>
<evidence type="ECO:0000256" key="1">
    <source>
        <dbReference type="SAM" id="Phobius"/>
    </source>
</evidence>
<feature type="transmembrane region" description="Helical" evidence="1">
    <location>
        <begin position="30"/>
        <end position="49"/>
    </location>
</feature>
<dbReference type="Pfam" id="PF10003">
    <property type="entry name" value="DUF2244"/>
    <property type="match status" value="1"/>
</dbReference>
<dbReference type="RefSeq" id="WP_271053222.1">
    <property type="nucleotide sequence ID" value="NZ_JAQIIO010000002.1"/>
</dbReference>
<evidence type="ECO:0000313" key="2">
    <source>
        <dbReference type="EMBL" id="MDA5093533.1"/>
    </source>
</evidence>
<organism evidence="2 3">
    <name type="scientific">Aliiroseovarius salicola</name>
    <dbReference type="NCBI Taxonomy" id="3009082"/>
    <lineage>
        <taxon>Bacteria</taxon>
        <taxon>Pseudomonadati</taxon>
        <taxon>Pseudomonadota</taxon>
        <taxon>Alphaproteobacteria</taxon>
        <taxon>Rhodobacterales</taxon>
        <taxon>Paracoccaceae</taxon>
        <taxon>Aliiroseovarius</taxon>
    </lineage>
</organism>
<reference evidence="2 3" key="1">
    <citation type="submission" date="2023-01" db="EMBL/GenBank/DDBJ databases">
        <authorList>
            <person name="Yoon J.-W."/>
        </authorList>
    </citation>
    <scope>NUCLEOTIDE SEQUENCE [LARGE SCALE GENOMIC DNA]</scope>
    <source>
        <strain evidence="2 3">KMU-50</strain>
    </source>
</reference>
<comment type="caution">
    <text evidence="2">The sequence shown here is derived from an EMBL/GenBank/DDBJ whole genome shotgun (WGS) entry which is preliminary data.</text>
</comment>
<keyword evidence="1" id="KW-0472">Membrane</keyword>
<gene>
    <name evidence="2" type="ORF">O2N63_05460</name>
</gene>